<accession>A0A1I5KVM5</accession>
<evidence type="ECO:0008006" key="4">
    <source>
        <dbReference type="Google" id="ProtNLM"/>
    </source>
</evidence>
<dbReference type="STRING" id="1993.SAMN04489713_110138"/>
<evidence type="ECO:0000313" key="2">
    <source>
        <dbReference type="EMBL" id="SFO88491.1"/>
    </source>
</evidence>
<name>A0A1I5KVM5_9ACTN</name>
<evidence type="ECO:0000256" key="1">
    <source>
        <dbReference type="SAM" id="Phobius"/>
    </source>
</evidence>
<keyword evidence="1" id="KW-0812">Transmembrane</keyword>
<keyword evidence="3" id="KW-1185">Reference proteome</keyword>
<protein>
    <recommendedName>
        <fullName evidence="4">DUF3592 domain-containing protein</fullName>
    </recommendedName>
</protein>
<evidence type="ECO:0000313" key="3">
    <source>
        <dbReference type="Proteomes" id="UP000183413"/>
    </source>
</evidence>
<dbReference type="AlphaFoldDB" id="A0A1I5KVM5"/>
<keyword evidence="1" id="KW-0472">Membrane</keyword>
<feature type="transmembrane region" description="Helical" evidence="1">
    <location>
        <begin position="109"/>
        <end position="128"/>
    </location>
</feature>
<reference evidence="2 3" key="1">
    <citation type="submission" date="2016-10" db="EMBL/GenBank/DDBJ databases">
        <authorList>
            <person name="de Groot N.N."/>
        </authorList>
    </citation>
    <scope>NUCLEOTIDE SEQUENCE [LARGE SCALE GENOMIC DNA]</scope>
    <source>
        <strain evidence="2 3">DSM 43067</strain>
    </source>
</reference>
<dbReference type="Proteomes" id="UP000183413">
    <property type="component" value="Unassembled WGS sequence"/>
</dbReference>
<organism evidence="2 3">
    <name type="scientific">Actinomadura madurae</name>
    <dbReference type="NCBI Taxonomy" id="1993"/>
    <lineage>
        <taxon>Bacteria</taxon>
        <taxon>Bacillati</taxon>
        <taxon>Actinomycetota</taxon>
        <taxon>Actinomycetes</taxon>
        <taxon>Streptosporangiales</taxon>
        <taxon>Thermomonosporaceae</taxon>
        <taxon>Actinomadura</taxon>
    </lineage>
</organism>
<dbReference type="InParanoid" id="A0A1I5KVM5"/>
<proteinExistence type="predicted"/>
<keyword evidence="1" id="KW-1133">Transmembrane helix</keyword>
<dbReference type="EMBL" id="FOVH01000010">
    <property type="protein sequence ID" value="SFO88491.1"/>
    <property type="molecule type" value="Genomic_DNA"/>
</dbReference>
<gene>
    <name evidence="2" type="ORF">SAMN04489713_110138</name>
</gene>
<sequence length="135" mass="14171">MRRPVHITGIVLACVLGLLTVTWGGGAVAAWAGQIGKEKARARVLDVDGTRSSGHITVEFTTRQGRAVRVEERRRSWPATVRQGGTIEVVYAADDPAGSVAPFQDVAKAPFLVGLFAAGAVLSGVVAYRTGRSTA</sequence>